<name>A0A952FUX7_9PROT</name>
<evidence type="ECO:0008006" key="4">
    <source>
        <dbReference type="Google" id="ProtNLM"/>
    </source>
</evidence>
<dbReference type="AlphaFoldDB" id="A0A952FUX7"/>
<reference evidence="2" key="1">
    <citation type="submission" date="2020-06" db="EMBL/GenBank/DDBJ databases">
        <title>Stable isotope informed genome-resolved metagenomics uncovers potential trophic interactions in rhizosphere soil.</title>
        <authorList>
            <person name="Starr E.P."/>
            <person name="Shi S."/>
            <person name="Blazewicz S.J."/>
            <person name="Koch B.J."/>
            <person name="Probst A.J."/>
            <person name="Hungate B.A."/>
            <person name="Pett-Ridge J."/>
            <person name="Firestone M.K."/>
            <person name="Banfield J.F."/>
        </authorList>
    </citation>
    <scope>NUCLEOTIDE SEQUENCE</scope>
    <source>
        <strain evidence="2">YM_69_17</strain>
    </source>
</reference>
<dbReference type="EMBL" id="JAEKLZ010000443">
    <property type="protein sequence ID" value="MBW8728701.1"/>
    <property type="molecule type" value="Genomic_DNA"/>
</dbReference>
<sequence length="177" mass="18674">MIHRLMRCAAGVLVVAAMSWPALAEDSPIGFVSGPLAGAAARNAKHTEEQASDGGGIVRTDTATFSTRGLVVSVDWARLPGGYHWRDTDRIAGLSQSVQRWLKATGFTVVRGDRTSVNSFLTQYRIISLSGTGARCGVFDMSRTNHLIQGAVCAPNGGEVPLLAVLQGLSINNVIGP</sequence>
<keyword evidence="1" id="KW-0732">Signal</keyword>
<comment type="caution">
    <text evidence="2">The sequence shown here is derived from an EMBL/GenBank/DDBJ whole genome shotgun (WGS) entry which is preliminary data.</text>
</comment>
<feature type="signal peptide" evidence="1">
    <location>
        <begin position="1"/>
        <end position="24"/>
    </location>
</feature>
<evidence type="ECO:0000313" key="3">
    <source>
        <dbReference type="Proteomes" id="UP000700706"/>
    </source>
</evidence>
<feature type="chain" id="PRO_5037255574" description="Toxin co-regulated pilus biosynthesis protein Q C-terminal domain-containing protein" evidence="1">
    <location>
        <begin position="25"/>
        <end position="177"/>
    </location>
</feature>
<protein>
    <recommendedName>
        <fullName evidence="4">Toxin co-regulated pilus biosynthesis protein Q C-terminal domain-containing protein</fullName>
    </recommendedName>
</protein>
<evidence type="ECO:0000313" key="2">
    <source>
        <dbReference type="EMBL" id="MBW8728701.1"/>
    </source>
</evidence>
<proteinExistence type="predicted"/>
<gene>
    <name evidence="2" type="ORF">JF625_26585</name>
</gene>
<evidence type="ECO:0000256" key="1">
    <source>
        <dbReference type="SAM" id="SignalP"/>
    </source>
</evidence>
<dbReference type="Proteomes" id="UP000700706">
    <property type="component" value="Unassembled WGS sequence"/>
</dbReference>
<organism evidence="2 3">
    <name type="scientific">Inquilinus limosus</name>
    <dbReference type="NCBI Taxonomy" id="171674"/>
    <lineage>
        <taxon>Bacteria</taxon>
        <taxon>Pseudomonadati</taxon>
        <taxon>Pseudomonadota</taxon>
        <taxon>Alphaproteobacteria</taxon>
        <taxon>Rhodospirillales</taxon>
        <taxon>Rhodospirillaceae</taxon>
        <taxon>Inquilinus</taxon>
    </lineage>
</organism>
<accession>A0A952FUX7</accession>